<accession>A0ABV8JV54</accession>
<proteinExistence type="predicted"/>
<dbReference type="PANTHER" id="PTHR14097">
    <property type="entry name" value="OXIDOREDUCTASE HTATIP2"/>
    <property type="match status" value="1"/>
</dbReference>
<dbReference type="Pfam" id="PF13460">
    <property type="entry name" value="NAD_binding_10"/>
    <property type="match status" value="1"/>
</dbReference>
<dbReference type="Proteomes" id="UP001595814">
    <property type="component" value="Unassembled WGS sequence"/>
</dbReference>
<dbReference type="Gene3D" id="3.40.50.720">
    <property type="entry name" value="NAD(P)-binding Rossmann-like Domain"/>
    <property type="match status" value="1"/>
</dbReference>
<comment type="caution">
    <text evidence="2">The sequence shown here is derived from an EMBL/GenBank/DDBJ whole genome shotgun (WGS) entry which is preliminary data.</text>
</comment>
<feature type="domain" description="NAD(P)-binding" evidence="1">
    <location>
        <begin position="12"/>
        <end position="140"/>
    </location>
</feature>
<dbReference type="InterPro" id="IPR016040">
    <property type="entry name" value="NAD(P)-bd_dom"/>
</dbReference>
<dbReference type="RefSeq" id="WP_192460702.1">
    <property type="nucleotide sequence ID" value="NZ_JACYFJ010000001.1"/>
</dbReference>
<evidence type="ECO:0000259" key="1">
    <source>
        <dbReference type="Pfam" id="PF13460"/>
    </source>
</evidence>
<keyword evidence="3" id="KW-1185">Reference proteome</keyword>
<protein>
    <submittedName>
        <fullName evidence="2">NAD(P)H-binding protein</fullName>
    </submittedName>
</protein>
<reference evidence="3" key="1">
    <citation type="journal article" date="2019" name="Int. J. Syst. Evol. Microbiol.">
        <title>The Global Catalogue of Microorganisms (GCM) 10K type strain sequencing project: providing services to taxonomists for standard genome sequencing and annotation.</title>
        <authorList>
            <consortium name="The Broad Institute Genomics Platform"/>
            <consortium name="The Broad Institute Genome Sequencing Center for Infectious Disease"/>
            <person name="Wu L."/>
            <person name="Ma J."/>
        </authorList>
    </citation>
    <scope>NUCLEOTIDE SEQUENCE [LARGE SCALE GENOMIC DNA]</scope>
    <source>
        <strain evidence="3">CECT 7477</strain>
    </source>
</reference>
<name>A0ABV8JV54_9FLAO</name>
<dbReference type="SUPFAM" id="SSF51735">
    <property type="entry name" value="NAD(P)-binding Rossmann-fold domains"/>
    <property type="match status" value="1"/>
</dbReference>
<organism evidence="2 3">
    <name type="scientific">Euzebyella saccharophila</name>
    <dbReference type="NCBI Taxonomy" id="679664"/>
    <lineage>
        <taxon>Bacteria</taxon>
        <taxon>Pseudomonadati</taxon>
        <taxon>Bacteroidota</taxon>
        <taxon>Flavobacteriia</taxon>
        <taxon>Flavobacteriales</taxon>
        <taxon>Flavobacteriaceae</taxon>
        <taxon>Euzebyella</taxon>
    </lineage>
</organism>
<sequence length="222" mass="24897">MEEEKKTAIVLGATGLTGGKLLKLLLADNRYQKVKLFSRSSVEIQHVKLEEHLGDLMNLSSFKEDFMGQEVFCCIGTTKAKTPNNALYEKIDYGIPVEAAKLCVENQIPTFVVVSALGADAKSKIFYNRIKGQMEEAVLQQQIKNTYILQPSLIGGNRQEKRLGEWLFKQLMKIGNLLLVGGLKKYRSIEPDSIAQCMLWVANNDYPNGKIESDKIKVLAKQ</sequence>
<gene>
    <name evidence="2" type="ORF">ACFOUT_07095</name>
</gene>
<dbReference type="EMBL" id="JBHSAW010000004">
    <property type="protein sequence ID" value="MFC4095635.1"/>
    <property type="molecule type" value="Genomic_DNA"/>
</dbReference>
<evidence type="ECO:0000313" key="3">
    <source>
        <dbReference type="Proteomes" id="UP001595814"/>
    </source>
</evidence>
<evidence type="ECO:0000313" key="2">
    <source>
        <dbReference type="EMBL" id="MFC4095635.1"/>
    </source>
</evidence>
<dbReference type="PANTHER" id="PTHR14097:SF7">
    <property type="entry name" value="OXIDOREDUCTASE HTATIP2"/>
    <property type="match status" value="1"/>
</dbReference>
<dbReference type="InterPro" id="IPR036291">
    <property type="entry name" value="NAD(P)-bd_dom_sf"/>
</dbReference>